<feature type="compositionally biased region" description="Basic and acidic residues" evidence="1">
    <location>
        <begin position="1200"/>
        <end position="1222"/>
    </location>
</feature>
<feature type="compositionally biased region" description="Basic and acidic residues" evidence="1">
    <location>
        <begin position="970"/>
        <end position="980"/>
    </location>
</feature>
<dbReference type="GO" id="GO:0000976">
    <property type="term" value="F:transcription cis-regulatory region binding"/>
    <property type="evidence" value="ECO:0007669"/>
    <property type="project" value="TreeGrafter"/>
</dbReference>
<dbReference type="Proteomes" id="UP001208570">
    <property type="component" value="Unassembled WGS sequence"/>
</dbReference>
<feature type="compositionally biased region" description="Low complexity" evidence="1">
    <location>
        <begin position="354"/>
        <end position="372"/>
    </location>
</feature>
<feature type="compositionally biased region" description="Polar residues" evidence="1">
    <location>
        <begin position="214"/>
        <end position="236"/>
    </location>
</feature>
<feature type="compositionally biased region" description="Basic and acidic residues" evidence="1">
    <location>
        <begin position="587"/>
        <end position="602"/>
    </location>
</feature>
<dbReference type="Pfam" id="PF01426">
    <property type="entry name" value="BAH"/>
    <property type="match status" value="1"/>
</dbReference>
<evidence type="ECO:0000259" key="2">
    <source>
        <dbReference type="PROSITE" id="PS51038"/>
    </source>
</evidence>
<feature type="region of interest" description="Disordered" evidence="1">
    <location>
        <begin position="354"/>
        <end position="402"/>
    </location>
</feature>
<dbReference type="GO" id="GO:0031507">
    <property type="term" value="P:heterochromatin formation"/>
    <property type="evidence" value="ECO:0007669"/>
    <property type="project" value="TreeGrafter"/>
</dbReference>
<feature type="compositionally biased region" description="Polar residues" evidence="1">
    <location>
        <begin position="382"/>
        <end position="402"/>
    </location>
</feature>
<feature type="region of interest" description="Disordered" evidence="1">
    <location>
        <begin position="684"/>
        <end position="722"/>
    </location>
</feature>
<name>A0AAD9JPW1_9ANNE</name>
<dbReference type="PROSITE" id="PS51038">
    <property type="entry name" value="BAH"/>
    <property type="match status" value="1"/>
</dbReference>
<dbReference type="InterPro" id="IPR043151">
    <property type="entry name" value="BAH_sf"/>
</dbReference>
<feature type="compositionally biased region" description="Polar residues" evidence="1">
    <location>
        <begin position="73"/>
        <end position="136"/>
    </location>
</feature>
<sequence length="1426" mass="151732">MGVDNTTPGATEDDMGVDNTTSGATEDDMGVDNTTPGATEDDMGVDNTKSQVPKDDIEVDNTTSRSTKDNMEVVNTISGATEDNMGVDNTTSGATEDNMGVDNTTSGATEDNMGVDNTISGATEDNMGVDNTTSGATEDDMGVDNTKSKVPQDGTEVDNTTAQSTEVVTGVEKTTVQSTENGTRGDKSTAQSTEYDTEVDNTTVQSKEDDTGVENITVTSTEVDNTTSKSTENGTKMDSDTAESTEADMRMDSSKSKFTDDNTKVDNGTSGSTEDDMGVDNSKSKFTKDGTIVSNTTALSTENTTGVGSTTALSTDGGTGVGSTTALSTDGGTGVGSTTALSTDGGTGVGITTSLSTDGGTGVGSTTAQSTDGGTGVGSTTAQSTDGGTGVDKSTAQSTQGGTRVDNATIHSKVDVTGVDNSTATSTEDCTGVDNTTSKSTEDVTGMDNNTAPSTEDNTKVASITAHSTKDLMGVDNTTAQSTGGIGMDNITAQSIDGTGEDNTEAQSTDSTGVDNTTTQSPKKDRILDNTTTQSTKDNMRVDTTTSQSTKDITGTESTEVGEEMAIIVLKSPTNDGRVSNTATDGLEDRRGMQENKMKLTKDNPSADNTEIGLPATDEGLETHEDTTDAEGLSSANGKTKNIPDGSLYCPVGVSNHTGSNMAITSEHLSKESSMKMAEKDISFKRPAGSQQMTASPDDKDHNTDKTPTSTGCSKEESPTVLDRKKKVISQYTNITAGLVGEAEDNDVKPIIGTSPGTICQVIKVDTEAEVVKKISEKDTRGNVSDRVDFSLATSGEESSQKDVHPKKKSITEVVTNTGDNNVYKNESLVMTDSVALPRVLSLDRKYASTLDVTAIDNAEHVASDEENSQDIKAKKIIMAIDSLVSSGPFLDEQKLAKNNATVEVNVKAATGQTLESDVETIQCAARNQPARTEREDLKPDGDHKTTDDQGTDGLMGGVQQQSMEPNASEDDRRSKENTRTAEPVRNVKDGVAVGRESLNSASETVESAATDELKEVMTKELAPDTGKSGQCAVMEELKIICDENDLGISSLSDSGSCYLPSGDGDVISCNSTDSKVSSGGVKRSYSISPDTHPKGSNNKKMALARSEQCHEETMTATEKPKDNPCHLSPDKHCPTNAKKSPEDNPRRTSPRTQGCSSSKKEDSSLSNEDSQKRTQSGGKRKEDMSSGSPAAKRSLISPKRKDDRRMGSEQKKLSPGARRKEDKLYKPWRWEGQAEVKPVYTQVEGPPVPMTCYPAIRHDDGDLIRVRDCVLVKSGPRKSDIPYVAKIGALFEDPDTREIMMSVLWFYRAEHTETERLPRYIDNEIFASRHRDVIPAVCIDDKCYVLTFNEFCRYHGEQARTQQCLPPRQNIVPVLDSSELIRTPDHIPPVTASSETVFLCRRVYDVKLKRILKNPQVHIASHSGQ</sequence>
<feature type="region of interest" description="Disordered" evidence="1">
    <location>
        <begin position="573"/>
        <end position="640"/>
    </location>
</feature>
<dbReference type="PANTHER" id="PTHR46576">
    <property type="entry name" value="BROMO ADJACENT HOMOLOGY DOMAIN-CONTAINING 1 PROTEIN"/>
    <property type="match status" value="1"/>
</dbReference>
<feature type="compositionally biased region" description="Low complexity" evidence="1">
    <location>
        <begin position="165"/>
        <end position="176"/>
    </location>
</feature>
<dbReference type="SMART" id="SM00439">
    <property type="entry name" value="BAH"/>
    <property type="match status" value="1"/>
</dbReference>
<dbReference type="GO" id="GO:0045892">
    <property type="term" value="P:negative regulation of DNA-templated transcription"/>
    <property type="evidence" value="ECO:0007669"/>
    <property type="project" value="TreeGrafter"/>
</dbReference>
<dbReference type="Gene3D" id="2.30.30.490">
    <property type="match status" value="1"/>
</dbReference>
<feature type="domain" description="BAH" evidence="2">
    <location>
        <begin position="1263"/>
        <end position="1416"/>
    </location>
</feature>
<feature type="region of interest" description="Disordered" evidence="1">
    <location>
        <begin position="926"/>
        <end position="1008"/>
    </location>
</feature>
<keyword evidence="4" id="KW-1185">Reference proteome</keyword>
<gene>
    <name evidence="3" type="ORF">LSH36_195g03067</name>
</gene>
<protein>
    <recommendedName>
        <fullName evidence="2">BAH domain-containing protein</fullName>
    </recommendedName>
</protein>
<dbReference type="InterPro" id="IPR001025">
    <property type="entry name" value="BAH_dom"/>
</dbReference>
<proteinExistence type="predicted"/>
<dbReference type="EMBL" id="JAODUP010000195">
    <property type="protein sequence ID" value="KAK2157219.1"/>
    <property type="molecule type" value="Genomic_DNA"/>
</dbReference>
<evidence type="ECO:0000256" key="1">
    <source>
        <dbReference type="SAM" id="MobiDB-lite"/>
    </source>
</evidence>
<feature type="region of interest" description="Disordered" evidence="1">
    <location>
        <begin position="475"/>
        <end position="561"/>
    </location>
</feature>
<evidence type="ECO:0000313" key="3">
    <source>
        <dbReference type="EMBL" id="KAK2157219.1"/>
    </source>
</evidence>
<feature type="compositionally biased region" description="Polar residues" evidence="1">
    <location>
        <begin position="177"/>
        <end position="205"/>
    </location>
</feature>
<feature type="compositionally biased region" description="Basic and acidic residues" evidence="1">
    <location>
        <begin position="932"/>
        <end position="948"/>
    </location>
</feature>
<feature type="compositionally biased region" description="Polar residues" evidence="1">
    <location>
        <begin position="573"/>
        <end position="584"/>
    </location>
</feature>
<feature type="region of interest" description="Disordered" evidence="1">
    <location>
        <begin position="1"/>
        <end position="341"/>
    </location>
</feature>
<evidence type="ECO:0000313" key="4">
    <source>
        <dbReference type="Proteomes" id="UP001208570"/>
    </source>
</evidence>
<feature type="region of interest" description="Disordered" evidence="1">
    <location>
        <begin position="1071"/>
        <end position="1222"/>
    </location>
</feature>
<feature type="region of interest" description="Disordered" evidence="1">
    <location>
        <begin position="420"/>
        <end position="461"/>
    </location>
</feature>
<comment type="caution">
    <text evidence="3">The sequence shown here is derived from an EMBL/GenBank/DDBJ whole genome shotgun (WGS) entry which is preliminary data.</text>
</comment>
<feature type="compositionally biased region" description="Basic and acidic residues" evidence="1">
    <location>
        <begin position="247"/>
        <end position="264"/>
    </location>
</feature>
<feature type="compositionally biased region" description="Polar residues" evidence="1">
    <location>
        <begin position="1086"/>
        <end position="1100"/>
    </location>
</feature>
<dbReference type="PANTHER" id="PTHR46576:SF1">
    <property type="entry name" value="BROMO ADJACENT HOMOLOGY DOMAIN-CONTAINING 1 PROTEIN"/>
    <property type="match status" value="1"/>
</dbReference>
<dbReference type="GO" id="GO:0003682">
    <property type="term" value="F:chromatin binding"/>
    <property type="evidence" value="ECO:0007669"/>
    <property type="project" value="InterPro"/>
</dbReference>
<feature type="compositionally biased region" description="Polar residues" evidence="1">
    <location>
        <begin position="529"/>
        <end position="559"/>
    </location>
</feature>
<reference evidence="3" key="1">
    <citation type="journal article" date="2023" name="Mol. Biol. Evol.">
        <title>Third-Generation Sequencing Reveals the Adaptive Role of the Epigenome in Three Deep-Sea Polychaetes.</title>
        <authorList>
            <person name="Perez M."/>
            <person name="Aroh O."/>
            <person name="Sun Y."/>
            <person name="Lan Y."/>
            <person name="Juniper S.K."/>
            <person name="Young C.R."/>
            <person name="Angers B."/>
            <person name="Qian P.Y."/>
        </authorList>
    </citation>
    <scope>NUCLEOTIDE SEQUENCE</scope>
    <source>
        <strain evidence="3">P08H-3</strain>
    </source>
</reference>
<feature type="compositionally biased region" description="Polar residues" evidence="1">
    <location>
        <begin position="420"/>
        <end position="439"/>
    </location>
</feature>
<organism evidence="3 4">
    <name type="scientific">Paralvinella palmiformis</name>
    <dbReference type="NCBI Taxonomy" id="53620"/>
    <lineage>
        <taxon>Eukaryota</taxon>
        <taxon>Metazoa</taxon>
        <taxon>Spiralia</taxon>
        <taxon>Lophotrochozoa</taxon>
        <taxon>Annelida</taxon>
        <taxon>Polychaeta</taxon>
        <taxon>Sedentaria</taxon>
        <taxon>Canalipalpata</taxon>
        <taxon>Terebellida</taxon>
        <taxon>Terebelliformia</taxon>
        <taxon>Alvinellidae</taxon>
        <taxon>Paralvinella</taxon>
    </lineage>
</organism>
<feature type="compositionally biased region" description="Polar residues" evidence="1">
    <location>
        <begin position="505"/>
        <end position="521"/>
    </location>
</feature>
<accession>A0AAD9JPW1</accession>
<feature type="compositionally biased region" description="Polar residues" evidence="1">
    <location>
        <begin position="292"/>
        <end position="313"/>
    </location>
</feature>
<dbReference type="InterPro" id="IPR053032">
    <property type="entry name" value="BAH_domain-containing"/>
</dbReference>
<feature type="compositionally biased region" description="Basic and acidic residues" evidence="1">
    <location>
        <begin position="1108"/>
        <end position="1147"/>
    </location>
</feature>
<feature type="compositionally biased region" description="Polar residues" evidence="1">
    <location>
        <begin position="998"/>
        <end position="1008"/>
    </location>
</feature>
<dbReference type="GO" id="GO:0005677">
    <property type="term" value="C:chromatin silencing complex"/>
    <property type="evidence" value="ECO:0007669"/>
    <property type="project" value="TreeGrafter"/>
</dbReference>
<feature type="compositionally biased region" description="Polar residues" evidence="1">
    <location>
        <begin position="447"/>
        <end position="461"/>
    </location>
</feature>